<gene>
    <name evidence="1" type="ORF">MERR_LOCUS27957</name>
</gene>
<protein>
    <submittedName>
        <fullName evidence="1">Uncharacterized protein</fullName>
    </submittedName>
</protein>
<dbReference type="Proteomes" id="UP000467841">
    <property type="component" value="Unassembled WGS sequence"/>
</dbReference>
<organism evidence="1 2">
    <name type="scientific">Microthlaspi erraticum</name>
    <dbReference type="NCBI Taxonomy" id="1685480"/>
    <lineage>
        <taxon>Eukaryota</taxon>
        <taxon>Viridiplantae</taxon>
        <taxon>Streptophyta</taxon>
        <taxon>Embryophyta</taxon>
        <taxon>Tracheophyta</taxon>
        <taxon>Spermatophyta</taxon>
        <taxon>Magnoliopsida</taxon>
        <taxon>eudicotyledons</taxon>
        <taxon>Gunneridae</taxon>
        <taxon>Pentapetalae</taxon>
        <taxon>rosids</taxon>
        <taxon>malvids</taxon>
        <taxon>Brassicales</taxon>
        <taxon>Brassicaceae</taxon>
        <taxon>Coluteocarpeae</taxon>
        <taxon>Microthlaspi</taxon>
    </lineage>
</organism>
<accession>A0A6D2JVU0</accession>
<keyword evidence="2" id="KW-1185">Reference proteome</keyword>
<dbReference type="EMBL" id="CACVBM020001232">
    <property type="protein sequence ID" value="CAA7040722.1"/>
    <property type="molecule type" value="Genomic_DNA"/>
</dbReference>
<reference evidence="1" key="1">
    <citation type="submission" date="2020-01" db="EMBL/GenBank/DDBJ databases">
        <authorList>
            <person name="Mishra B."/>
        </authorList>
    </citation>
    <scope>NUCLEOTIDE SEQUENCE [LARGE SCALE GENOMIC DNA]</scope>
</reference>
<name>A0A6D2JVU0_9BRAS</name>
<proteinExistence type="predicted"/>
<evidence type="ECO:0000313" key="2">
    <source>
        <dbReference type="Proteomes" id="UP000467841"/>
    </source>
</evidence>
<sequence>MSRYVCGSHELKSNASIVPPKELGGKVVVWRWETAIRSTPLDGFTRSIELAAPLLPLLHRSVCGSLGLGGAWLARLSIGVPSTLRRLLVRRWIVLKSRISNWAPPGQLDPQLDRVEFPLFGLDRVRWSSGASGLGTLPPSLRVVFSFPWLECEALGQGASLEW</sequence>
<evidence type="ECO:0000313" key="1">
    <source>
        <dbReference type="EMBL" id="CAA7040722.1"/>
    </source>
</evidence>
<comment type="caution">
    <text evidence="1">The sequence shown here is derived from an EMBL/GenBank/DDBJ whole genome shotgun (WGS) entry which is preliminary data.</text>
</comment>
<dbReference type="AlphaFoldDB" id="A0A6D2JVU0"/>